<keyword evidence="2" id="KW-0472">Membrane</keyword>
<dbReference type="CDD" id="cd01948">
    <property type="entry name" value="EAL"/>
    <property type="match status" value="1"/>
</dbReference>
<dbReference type="PANTHER" id="PTHR33121">
    <property type="entry name" value="CYCLIC DI-GMP PHOSPHODIESTERASE PDEF"/>
    <property type="match status" value="1"/>
</dbReference>
<feature type="transmembrane region" description="Helical" evidence="2">
    <location>
        <begin position="154"/>
        <end position="173"/>
    </location>
</feature>
<dbReference type="Proteomes" id="UP000198290">
    <property type="component" value="Chromosome"/>
</dbReference>
<dbReference type="GO" id="GO:0071111">
    <property type="term" value="F:cyclic-guanylate-specific phosphodiesterase activity"/>
    <property type="evidence" value="ECO:0007669"/>
    <property type="project" value="InterPro"/>
</dbReference>
<accession>A0A3G9GE95</accession>
<keyword evidence="1" id="KW-0175">Coiled coil</keyword>
<evidence type="ECO:0000259" key="4">
    <source>
        <dbReference type="PROSITE" id="PS50887"/>
    </source>
</evidence>
<keyword evidence="2" id="KW-1133">Transmembrane helix</keyword>
<feature type="domain" description="EAL" evidence="3">
    <location>
        <begin position="403"/>
        <end position="649"/>
    </location>
</feature>
<dbReference type="Pfam" id="PF00563">
    <property type="entry name" value="EAL"/>
    <property type="match status" value="1"/>
</dbReference>
<dbReference type="SMART" id="SM00267">
    <property type="entry name" value="GGDEF"/>
    <property type="match status" value="1"/>
</dbReference>
<dbReference type="InterPro" id="IPR050706">
    <property type="entry name" value="Cyclic-di-GMP_PDE-like"/>
</dbReference>
<dbReference type="NCBIfam" id="TIGR00254">
    <property type="entry name" value="GGDEF"/>
    <property type="match status" value="1"/>
</dbReference>
<dbReference type="InterPro" id="IPR029787">
    <property type="entry name" value="Nucleotide_cyclase"/>
</dbReference>
<dbReference type="KEGG" id="amah:DLM_2068"/>
<dbReference type="InterPro" id="IPR000160">
    <property type="entry name" value="GGDEF_dom"/>
</dbReference>
<protein>
    <submittedName>
        <fullName evidence="5">Diguanylate cyclase</fullName>
    </submittedName>
</protein>
<feature type="transmembrane region" description="Helical" evidence="2">
    <location>
        <begin position="80"/>
        <end position="98"/>
    </location>
</feature>
<dbReference type="Gene3D" id="3.30.70.270">
    <property type="match status" value="1"/>
</dbReference>
<dbReference type="Pfam" id="PF00990">
    <property type="entry name" value="GGDEF"/>
    <property type="match status" value="1"/>
</dbReference>
<dbReference type="STRING" id="332411.VI06_20985"/>
<evidence type="ECO:0000259" key="3">
    <source>
        <dbReference type="PROSITE" id="PS50883"/>
    </source>
</evidence>
<evidence type="ECO:0000256" key="2">
    <source>
        <dbReference type="SAM" id="Phobius"/>
    </source>
</evidence>
<dbReference type="Gene3D" id="3.20.20.450">
    <property type="entry name" value="EAL domain"/>
    <property type="match status" value="1"/>
</dbReference>
<dbReference type="PROSITE" id="PS50883">
    <property type="entry name" value="EAL"/>
    <property type="match status" value="1"/>
</dbReference>
<dbReference type="EMBL" id="AP018823">
    <property type="protein sequence ID" value="BBF85684.1"/>
    <property type="molecule type" value="Genomic_DNA"/>
</dbReference>
<dbReference type="InterPro" id="IPR001633">
    <property type="entry name" value="EAL_dom"/>
</dbReference>
<reference evidence="6" key="1">
    <citation type="journal article" date="2017" name="Biotechnol. Biofuels">
        <title>Evaluation of environmental bacterial communities as a factor affecting the growth of duckweed Lemna minor.</title>
        <authorList>
            <person name="Ishizawa H."/>
            <person name="Kuroda M."/>
            <person name="Morikawa M."/>
            <person name="Ike M."/>
        </authorList>
    </citation>
    <scope>NUCLEOTIDE SEQUENCE [LARGE SCALE GENOMIC DNA]</scope>
    <source>
        <strain evidence="6">H3</strain>
    </source>
</reference>
<sequence>MQQGMIEKIWRESLKNYALGLMVNLAAILAITYILLDDASRLVAVWSAVAMALMLLRFMQFMHAARRYRQTRTFFVADKFYLCLGLLAAGVLWAWLGWWGIAHYQGPQQFAIIVILSALAGGATGTLASLRVMGKSYILLLLLPACVRLLQTGIAPFITLAVLGLIFAAVMLFSHENNYKLIRHSVGLALSNQALLDEVSSLANALQRENNTLEARVAERSKDLLRLAYHDELTGLLNRHGVSNLVKYFGITPGNVTVFFLNLNRFKQINDSMGHEAGDAVLRQVAQRLEALASRLSRDIFSNVDCQVGRWGGDEFIFYLAQLGEDAVPPRTVGRLIRDEINSPMTVAGKTIAIDASIGAVSESDCDNPNNLFLYADIAAGEAKRTGCVVFFNPGIRAQLTRKSTLAQDLRMAIANRQLFIVCQPIVSAADHQLASFEVLLRWTHPELGPISPAEFIPVAEESGSIVELGDWVIGQAIAAAAALLPRAADGRVKVAVNVSLHQLLQDDFADKLLLATSQGFAAENLIIELTESVFHENEIDMVKQVLFRIKQLGVEIHIDDFGTGYSSFSRICQLPIDAIKIDKAFIQSADEKNTAIIEAVVFIAQRLKIRVIAEGIETVEQAQRMQALGVNELQGYLFGKPQLPGTTV</sequence>
<organism evidence="5 6">
    <name type="scientific">Aquitalea magnusonii</name>
    <dbReference type="NCBI Taxonomy" id="332411"/>
    <lineage>
        <taxon>Bacteria</taxon>
        <taxon>Pseudomonadati</taxon>
        <taxon>Pseudomonadota</taxon>
        <taxon>Betaproteobacteria</taxon>
        <taxon>Neisseriales</taxon>
        <taxon>Chromobacteriaceae</taxon>
        <taxon>Aquitalea</taxon>
    </lineage>
</organism>
<keyword evidence="6" id="KW-1185">Reference proteome</keyword>
<reference evidence="6" key="3">
    <citation type="journal article" date="2017" name="Plant Physiol. Biochem.">
        <title>Differential oxidative and antioxidative response of duckweed Lemna minor toward plant growth promoting/inhibiting bacteria.</title>
        <authorList>
            <person name="Ishizawa H."/>
            <person name="Kuroda M."/>
            <person name="Morikawa M."/>
            <person name="Ike M."/>
        </authorList>
    </citation>
    <scope>NUCLEOTIDE SEQUENCE [LARGE SCALE GENOMIC DNA]</scope>
    <source>
        <strain evidence="6">H3</strain>
    </source>
</reference>
<dbReference type="OrthoDB" id="9814202at2"/>
<feature type="coiled-coil region" evidence="1">
    <location>
        <begin position="192"/>
        <end position="223"/>
    </location>
</feature>
<proteinExistence type="predicted"/>
<feature type="transmembrane region" description="Helical" evidence="2">
    <location>
        <begin position="42"/>
        <end position="59"/>
    </location>
</feature>
<dbReference type="InterPro" id="IPR035919">
    <property type="entry name" value="EAL_sf"/>
</dbReference>
<dbReference type="InterPro" id="IPR043128">
    <property type="entry name" value="Rev_trsase/Diguanyl_cyclase"/>
</dbReference>
<dbReference type="SUPFAM" id="SSF55073">
    <property type="entry name" value="Nucleotide cyclase"/>
    <property type="match status" value="1"/>
</dbReference>
<dbReference type="SUPFAM" id="SSF141868">
    <property type="entry name" value="EAL domain-like"/>
    <property type="match status" value="1"/>
</dbReference>
<feature type="transmembrane region" description="Helical" evidence="2">
    <location>
        <begin position="16"/>
        <end position="36"/>
    </location>
</feature>
<feature type="domain" description="GGDEF" evidence="4">
    <location>
        <begin position="254"/>
        <end position="394"/>
    </location>
</feature>
<keyword evidence="2" id="KW-0812">Transmembrane</keyword>
<reference evidence="5 6" key="2">
    <citation type="journal article" date="2017" name="Genome Announc.">
        <title>Draft genome sequence of Aquitalea magnusonii strain H3, a plant growth-promoting bacterium of duckweed Lemna minor.</title>
        <authorList>
            <person name="Ishizawa H."/>
            <person name="Kuroda M."/>
            <person name="Ike M."/>
        </authorList>
    </citation>
    <scope>NUCLEOTIDE SEQUENCE [LARGE SCALE GENOMIC DNA]</scope>
    <source>
        <strain evidence="5 6">H3</strain>
    </source>
</reference>
<gene>
    <name evidence="5" type="ORF">DLM_2068</name>
</gene>
<dbReference type="AlphaFoldDB" id="A0A3G9GE95"/>
<evidence type="ECO:0000313" key="6">
    <source>
        <dbReference type="Proteomes" id="UP000198290"/>
    </source>
</evidence>
<dbReference type="CDD" id="cd01949">
    <property type="entry name" value="GGDEF"/>
    <property type="match status" value="1"/>
</dbReference>
<evidence type="ECO:0000256" key="1">
    <source>
        <dbReference type="SAM" id="Coils"/>
    </source>
</evidence>
<name>A0A3G9GE95_9NEIS</name>
<dbReference type="PROSITE" id="PS50887">
    <property type="entry name" value="GGDEF"/>
    <property type="match status" value="1"/>
</dbReference>
<feature type="transmembrane region" description="Helical" evidence="2">
    <location>
        <begin position="110"/>
        <end position="133"/>
    </location>
</feature>
<evidence type="ECO:0000313" key="5">
    <source>
        <dbReference type="EMBL" id="BBF85684.1"/>
    </source>
</evidence>
<dbReference type="PANTHER" id="PTHR33121:SF79">
    <property type="entry name" value="CYCLIC DI-GMP PHOSPHODIESTERASE PDED-RELATED"/>
    <property type="match status" value="1"/>
</dbReference>
<dbReference type="SMART" id="SM00052">
    <property type="entry name" value="EAL"/>
    <property type="match status" value="1"/>
</dbReference>